<protein>
    <submittedName>
        <fullName evidence="5">Uncharacterized protein</fullName>
    </submittedName>
</protein>
<feature type="compositionally biased region" description="Basic residues" evidence="4">
    <location>
        <begin position="200"/>
        <end position="218"/>
    </location>
</feature>
<dbReference type="InterPro" id="IPR036770">
    <property type="entry name" value="Ankyrin_rpt-contain_sf"/>
</dbReference>
<evidence type="ECO:0000256" key="1">
    <source>
        <dbReference type="ARBA" id="ARBA00022737"/>
    </source>
</evidence>
<dbReference type="GO" id="GO:0085020">
    <property type="term" value="P:protein K6-linked ubiquitination"/>
    <property type="evidence" value="ECO:0007669"/>
    <property type="project" value="TreeGrafter"/>
</dbReference>
<name>A0A1X6NN05_PORUM</name>
<feature type="repeat" description="ANK" evidence="3">
    <location>
        <begin position="232"/>
        <end position="258"/>
    </location>
</feature>
<dbReference type="PANTHER" id="PTHR24171">
    <property type="entry name" value="ANKYRIN REPEAT DOMAIN-CONTAINING PROTEIN 39-RELATED"/>
    <property type="match status" value="1"/>
</dbReference>
<dbReference type="Pfam" id="PF00023">
    <property type="entry name" value="Ank"/>
    <property type="match status" value="2"/>
</dbReference>
<dbReference type="EMBL" id="KV919347">
    <property type="protein sequence ID" value="OSX69967.1"/>
    <property type="molecule type" value="Genomic_DNA"/>
</dbReference>
<dbReference type="AlphaFoldDB" id="A0A1X6NN05"/>
<dbReference type="Proteomes" id="UP000218209">
    <property type="component" value="Unassembled WGS sequence"/>
</dbReference>
<evidence type="ECO:0000313" key="6">
    <source>
        <dbReference type="Proteomes" id="UP000218209"/>
    </source>
</evidence>
<feature type="repeat" description="ANK" evidence="3">
    <location>
        <begin position="159"/>
        <end position="191"/>
    </location>
</feature>
<dbReference type="PANTHER" id="PTHR24171:SF8">
    <property type="entry name" value="BRCA1-ASSOCIATED RING DOMAIN PROTEIN 1"/>
    <property type="match status" value="1"/>
</dbReference>
<reference evidence="5 6" key="1">
    <citation type="submission" date="2017-03" db="EMBL/GenBank/DDBJ databases">
        <title>WGS assembly of Porphyra umbilicalis.</title>
        <authorList>
            <person name="Brawley S.H."/>
            <person name="Blouin N.A."/>
            <person name="Ficko-Blean E."/>
            <person name="Wheeler G.L."/>
            <person name="Lohr M."/>
            <person name="Goodson H.V."/>
            <person name="Jenkins J.W."/>
            <person name="Blaby-Haas C.E."/>
            <person name="Helliwell K.E."/>
            <person name="Chan C."/>
            <person name="Marriage T."/>
            <person name="Bhattacharya D."/>
            <person name="Klein A.S."/>
            <person name="Badis Y."/>
            <person name="Brodie J."/>
            <person name="Cao Y."/>
            <person name="Collen J."/>
            <person name="Dittami S.M."/>
            <person name="Gachon C.M."/>
            <person name="Green B.R."/>
            <person name="Karpowicz S."/>
            <person name="Kim J.W."/>
            <person name="Kudahl U."/>
            <person name="Lin S."/>
            <person name="Michel G."/>
            <person name="Mittag M."/>
            <person name="Olson B.J."/>
            <person name="Pangilinan J."/>
            <person name="Peng Y."/>
            <person name="Qiu H."/>
            <person name="Shu S."/>
            <person name="Singer J.T."/>
            <person name="Smith A.G."/>
            <person name="Sprecher B.N."/>
            <person name="Wagner V."/>
            <person name="Wang W."/>
            <person name="Wang Z.-Y."/>
            <person name="Yan J."/>
            <person name="Yarish C."/>
            <person name="Zoeuner-Riek S."/>
            <person name="Zhuang Y."/>
            <person name="Zou Y."/>
            <person name="Lindquist E.A."/>
            <person name="Grimwood J."/>
            <person name="Barry K."/>
            <person name="Rokhsar D.S."/>
            <person name="Schmutz J."/>
            <person name="Stiller J.W."/>
            <person name="Grossman A.R."/>
            <person name="Prochnik S.E."/>
        </authorList>
    </citation>
    <scope>NUCLEOTIDE SEQUENCE [LARGE SCALE GENOMIC DNA]</scope>
    <source>
        <strain evidence="5">4086291</strain>
    </source>
</reference>
<evidence type="ECO:0000313" key="5">
    <source>
        <dbReference type="EMBL" id="OSX69967.1"/>
    </source>
</evidence>
<dbReference type="PROSITE" id="PS50088">
    <property type="entry name" value="ANK_REPEAT"/>
    <property type="match status" value="5"/>
</dbReference>
<organism evidence="5 6">
    <name type="scientific">Porphyra umbilicalis</name>
    <name type="common">Purple laver</name>
    <name type="synonym">Red alga</name>
    <dbReference type="NCBI Taxonomy" id="2786"/>
    <lineage>
        <taxon>Eukaryota</taxon>
        <taxon>Rhodophyta</taxon>
        <taxon>Bangiophyceae</taxon>
        <taxon>Bangiales</taxon>
        <taxon>Bangiaceae</taxon>
        <taxon>Porphyra</taxon>
    </lineage>
</organism>
<feature type="repeat" description="ANK" evidence="3">
    <location>
        <begin position="326"/>
        <end position="358"/>
    </location>
</feature>
<keyword evidence="1" id="KW-0677">Repeat</keyword>
<dbReference type="SMART" id="SM00248">
    <property type="entry name" value="ANK"/>
    <property type="match status" value="7"/>
</dbReference>
<feature type="repeat" description="ANK" evidence="3">
    <location>
        <begin position="126"/>
        <end position="158"/>
    </location>
</feature>
<evidence type="ECO:0000256" key="3">
    <source>
        <dbReference type="PROSITE-ProRule" id="PRU00023"/>
    </source>
</evidence>
<dbReference type="SUPFAM" id="SSF48403">
    <property type="entry name" value="Ankyrin repeat"/>
    <property type="match status" value="1"/>
</dbReference>
<gene>
    <name evidence="5" type="ORF">BU14_0980s0004</name>
</gene>
<dbReference type="PRINTS" id="PR01415">
    <property type="entry name" value="ANKYRIN"/>
</dbReference>
<dbReference type="Gene3D" id="1.25.40.20">
    <property type="entry name" value="Ankyrin repeat-containing domain"/>
    <property type="match status" value="4"/>
</dbReference>
<sequence>MLLFHRCDSGVVQLLLAAGADVSARDNSGKTALYGTWGPLDAAKLHALLKAGADVHARTNNGSTVLHTAHGCDVETVRALLAAGADAGARDNDGRTVLHGMQFNRCPEAVQLLLAAGADASAVDRRGETVLHSVGSGGNAEVVRTLLAAGADLGAKTADGDTVLHSVGRSGNVEVIQALLAAGAEVGARGLFGASELHAGRRRHRRRRHHRRHHRRRPPPPPAVDVNATDRDGLTPLHLAAFNGHARVVRVLLGAGADGAPVTLAGDTPLCAAVTLGQAAVVAELPPHHPPTAVSNPALAAAARGRVALLDTPQVRPHLATPDAGSGDLALHVAARRVAAGTVVALLRRGADVRAVNGEDRTALGVAVDWVRRTAIVARDAARGGLGVWTDYDGVRAVVGGHVWRHERGAAERAGLADGPAMVRRLDGARATVVALLTAGSSMAGLGRWGARLVTDIVASTPGLGPRQVVRLWVGGA</sequence>
<proteinExistence type="predicted"/>
<keyword evidence="6" id="KW-1185">Reference proteome</keyword>
<dbReference type="PROSITE" id="PS50297">
    <property type="entry name" value="ANK_REP_REGION"/>
    <property type="match status" value="4"/>
</dbReference>
<feature type="repeat" description="ANK" evidence="3">
    <location>
        <begin position="93"/>
        <end position="125"/>
    </location>
</feature>
<dbReference type="OrthoDB" id="539213at2759"/>
<dbReference type="InterPro" id="IPR002110">
    <property type="entry name" value="Ankyrin_rpt"/>
</dbReference>
<dbReference type="Pfam" id="PF12796">
    <property type="entry name" value="Ank_2"/>
    <property type="match status" value="2"/>
</dbReference>
<accession>A0A1X6NN05</accession>
<feature type="region of interest" description="Disordered" evidence="4">
    <location>
        <begin position="197"/>
        <end position="228"/>
    </location>
</feature>
<evidence type="ECO:0000256" key="2">
    <source>
        <dbReference type="ARBA" id="ARBA00023043"/>
    </source>
</evidence>
<keyword evidence="2 3" id="KW-0040">ANK repeat</keyword>
<evidence type="ECO:0000256" key="4">
    <source>
        <dbReference type="SAM" id="MobiDB-lite"/>
    </source>
</evidence>
<dbReference type="GO" id="GO:0004842">
    <property type="term" value="F:ubiquitin-protein transferase activity"/>
    <property type="evidence" value="ECO:0007669"/>
    <property type="project" value="TreeGrafter"/>
</dbReference>